<sequence>MTGTTLFQHNTASEQLSSAGSYDVDERSPKTCWTAQHLCTFEMALPSASPNVLRRRAFATLPPTPSSNALKLAQSSQQSCKLLDAPPEIRQMIYRFLFGVRYTLNINEHRSPRTGQWVGTIESPSILRVCHQIRDEALAILGDHVILTFNNQNIGVPAHVIRGLSPILPHIQEIVLGHERASLRVPIHSIIKLAPNLKRITMHYMESSLKTTKMDYHVSSFPLDLYRVQANLRLNLGGRDERTGWPVSDAVWQLDWESLESDLMKVLDHTLGNWIGLAKNIPEDDIRAWLQHLRDTLREHGMDWDHRYEAESIYFAWVKMPPFELVVRPMSLYVNCNSHAPGSGNYSGGLQVSYCYVRLRCPQSFQLLHHLVFQLKRFPN</sequence>
<evidence type="ECO:0000313" key="2">
    <source>
        <dbReference type="Proteomes" id="UP000038010"/>
    </source>
</evidence>
<keyword evidence="2" id="KW-1185">Reference proteome</keyword>
<accession>A0A0N1HAG9</accession>
<proteinExistence type="predicted"/>
<dbReference type="InterPro" id="IPR038883">
    <property type="entry name" value="AN11006-like"/>
</dbReference>
<comment type="caution">
    <text evidence="1">The sequence shown here is derived from an EMBL/GenBank/DDBJ whole genome shotgun (WGS) entry which is preliminary data.</text>
</comment>
<dbReference type="Proteomes" id="UP000038010">
    <property type="component" value="Unassembled WGS sequence"/>
</dbReference>
<reference evidence="1 2" key="1">
    <citation type="submission" date="2015-06" db="EMBL/GenBank/DDBJ databases">
        <title>Draft genome of the ant-associated black yeast Phialophora attae CBS 131958.</title>
        <authorList>
            <person name="Moreno L.F."/>
            <person name="Stielow B.J."/>
            <person name="de Hoog S."/>
            <person name="Vicente V.A."/>
            <person name="Weiss V.A."/>
            <person name="de Vries M."/>
            <person name="Cruz L.M."/>
            <person name="Souza E.M."/>
        </authorList>
    </citation>
    <scope>NUCLEOTIDE SEQUENCE [LARGE SCALE GENOMIC DNA]</scope>
    <source>
        <strain evidence="1 2">CBS 131958</strain>
    </source>
</reference>
<evidence type="ECO:0008006" key="3">
    <source>
        <dbReference type="Google" id="ProtNLM"/>
    </source>
</evidence>
<protein>
    <recommendedName>
        <fullName evidence="3">F-box domain-containing protein</fullName>
    </recommendedName>
</protein>
<organism evidence="1 2">
    <name type="scientific">Cyphellophora attinorum</name>
    <dbReference type="NCBI Taxonomy" id="1664694"/>
    <lineage>
        <taxon>Eukaryota</taxon>
        <taxon>Fungi</taxon>
        <taxon>Dikarya</taxon>
        <taxon>Ascomycota</taxon>
        <taxon>Pezizomycotina</taxon>
        <taxon>Eurotiomycetes</taxon>
        <taxon>Chaetothyriomycetidae</taxon>
        <taxon>Chaetothyriales</taxon>
        <taxon>Cyphellophoraceae</taxon>
        <taxon>Cyphellophora</taxon>
    </lineage>
</organism>
<name>A0A0N1HAG9_9EURO</name>
<dbReference type="GeneID" id="28735242"/>
<evidence type="ECO:0000313" key="1">
    <source>
        <dbReference type="EMBL" id="KPI39633.1"/>
    </source>
</evidence>
<dbReference type="RefSeq" id="XP_017999596.1">
    <property type="nucleotide sequence ID" value="XM_018143362.1"/>
</dbReference>
<dbReference type="EMBL" id="LFJN01000014">
    <property type="protein sequence ID" value="KPI39633.1"/>
    <property type="molecule type" value="Genomic_DNA"/>
</dbReference>
<dbReference type="PANTHER" id="PTHR42085:SF2">
    <property type="entry name" value="F-BOX DOMAIN-CONTAINING PROTEIN"/>
    <property type="match status" value="1"/>
</dbReference>
<dbReference type="VEuPathDB" id="FungiDB:AB675_3321"/>
<gene>
    <name evidence="1" type="ORF">AB675_3321</name>
</gene>
<dbReference type="AlphaFoldDB" id="A0A0N1HAG9"/>
<dbReference type="PANTHER" id="PTHR42085">
    <property type="entry name" value="F-BOX DOMAIN-CONTAINING PROTEIN"/>
    <property type="match status" value="1"/>
</dbReference>